<dbReference type="SUPFAM" id="SSF54843">
    <property type="entry name" value="Ribosomal protein L22"/>
    <property type="match status" value="1"/>
</dbReference>
<evidence type="ECO:0000256" key="9">
    <source>
        <dbReference type="RuleBase" id="RU004005"/>
    </source>
</evidence>
<dbReference type="GO" id="GO:0009536">
    <property type="term" value="C:plastid"/>
    <property type="evidence" value="ECO:0007669"/>
    <property type="project" value="UniProtKB-SubCell"/>
</dbReference>
<evidence type="ECO:0000313" key="10">
    <source>
        <dbReference type="EMBL" id="QOU10682.1"/>
    </source>
</evidence>
<dbReference type="GO" id="GO:0003735">
    <property type="term" value="F:structural constituent of ribosome"/>
    <property type="evidence" value="ECO:0007669"/>
    <property type="project" value="InterPro"/>
</dbReference>
<accession>A0A7S6TB78</accession>
<dbReference type="HAMAP" id="MF_01331_B">
    <property type="entry name" value="Ribosomal_uL22_B"/>
    <property type="match status" value="1"/>
</dbReference>
<dbReference type="InterPro" id="IPR001063">
    <property type="entry name" value="Ribosomal_uL22"/>
</dbReference>
<keyword evidence="3 10" id="KW-0934">Plastid</keyword>
<evidence type="ECO:0000256" key="2">
    <source>
        <dbReference type="ARBA" id="ARBA00009451"/>
    </source>
</evidence>
<evidence type="ECO:0000256" key="7">
    <source>
        <dbReference type="ARBA" id="ARBA00023274"/>
    </source>
</evidence>
<evidence type="ECO:0000256" key="4">
    <source>
        <dbReference type="ARBA" id="ARBA00022730"/>
    </source>
</evidence>
<evidence type="ECO:0000256" key="6">
    <source>
        <dbReference type="ARBA" id="ARBA00022980"/>
    </source>
</evidence>
<dbReference type="PANTHER" id="PTHR13501:SF10">
    <property type="entry name" value="LARGE RIBOSOMAL SUBUNIT PROTEIN UL22M"/>
    <property type="match status" value="1"/>
</dbReference>
<dbReference type="NCBIfam" id="TIGR01044">
    <property type="entry name" value="rplV_bact"/>
    <property type="match status" value="1"/>
</dbReference>
<dbReference type="PROSITE" id="PS00464">
    <property type="entry name" value="RIBOSOMAL_L22"/>
    <property type="match status" value="1"/>
</dbReference>
<geneLocation type="plastid" evidence="10"/>
<evidence type="ECO:0000256" key="3">
    <source>
        <dbReference type="ARBA" id="ARBA00022640"/>
    </source>
</evidence>
<sequence length="112" mass="12763">MISEISITAKYLRISPSKVQKVASLIQGKSYKDAVQTLESLPSKISYKVWKVLKEVIANAKHNYFLDKENLIISKVYVNRGPILKRIQARAKGKAYRIEKKFSHLTISVKSV</sequence>
<dbReference type="PANTHER" id="PTHR13501">
    <property type="entry name" value="CHLOROPLAST 50S RIBOSOMAL PROTEIN L22-RELATED"/>
    <property type="match status" value="1"/>
</dbReference>
<comment type="similarity">
    <text evidence="2 9">Belongs to the universal ribosomal protein uL22 family.</text>
</comment>
<gene>
    <name evidence="10" type="primary">rpl22</name>
    <name evidence="10" type="ORF">PoterioPt_p047</name>
</gene>
<name>A0A7S6TB78_9STRA</name>
<evidence type="ECO:0000256" key="8">
    <source>
        <dbReference type="ARBA" id="ARBA00035285"/>
    </source>
</evidence>
<keyword evidence="5" id="KW-0694">RNA-binding</keyword>
<dbReference type="Gene3D" id="3.90.470.10">
    <property type="entry name" value="Ribosomal protein L22/L17"/>
    <property type="match status" value="1"/>
</dbReference>
<dbReference type="InterPro" id="IPR005727">
    <property type="entry name" value="Ribosomal_uL22_bac/chlpt-type"/>
</dbReference>
<dbReference type="InterPro" id="IPR036394">
    <property type="entry name" value="Ribosomal_uL22_sf"/>
</dbReference>
<dbReference type="GO" id="GO:0019843">
    <property type="term" value="F:rRNA binding"/>
    <property type="evidence" value="ECO:0007669"/>
    <property type="project" value="UniProtKB-KW"/>
</dbReference>
<keyword evidence="6 9" id="KW-0689">Ribosomal protein</keyword>
<dbReference type="InterPro" id="IPR047867">
    <property type="entry name" value="Ribosomal_uL22_bac/org-type"/>
</dbReference>
<proteinExistence type="inferred from homology"/>
<dbReference type="EMBL" id="MN935478">
    <property type="protein sequence ID" value="QOU10682.1"/>
    <property type="molecule type" value="Genomic_DNA"/>
</dbReference>
<keyword evidence="7 9" id="KW-0687">Ribonucleoprotein</keyword>
<dbReference type="InterPro" id="IPR018260">
    <property type="entry name" value="Ribosomal_uL22_CS"/>
</dbReference>
<protein>
    <recommendedName>
        <fullName evidence="8">Large ribosomal subunit protein uL22c</fullName>
    </recommendedName>
</protein>
<dbReference type="Pfam" id="PF00237">
    <property type="entry name" value="Ribosomal_L22"/>
    <property type="match status" value="1"/>
</dbReference>
<keyword evidence="4" id="KW-0699">rRNA-binding</keyword>
<evidence type="ECO:0000256" key="5">
    <source>
        <dbReference type="ARBA" id="ARBA00022884"/>
    </source>
</evidence>
<organism evidence="10">
    <name type="scientific">Poteriospumella lacustris</name>
    <dbReference type="NCBI Taxonomy" id="1117027"/>
    <lineage>
        <taxon>Eukaryota</taxon>
        <taxon>Sar</taxon>
        <taxon>Stramenopiles</taxon>
        <taxon>Ochrophyta</taxon>
        <taxon>Chrysophyceae</taxon>
        <taxon>Chromulinales</taxon>
        <taxon>Dinobryaceae</taxon>
        <taxon>Poteriospumella</taxon>
    </lineage>
</organism>
<dbReference type="GO" id="GO:0015934">
    <property type="term" value="C:large ribosomal subunit"/>
    <property type="evidence" value="ECO:0007669"/>
    <property type="project" value="InterPro"/>
</dbReference>
<dbReference type="GO" id="GO:0006412">
    <property type="term" value="P:translation"/>
    <property type="evidence" value="ECO:0007669"/>
    <property type="project" value="InterPro"/>
</dbReference>
<reference evidence="10" key="1">
    <citation type="journal article" date="2020" name="Front. Plant Sci.">
        <title>Comparative Plastid Genomics of Non-Photosynthetic Chrysophytes: Genome Reduction and Compaction.</title>
        <authorList>
            <person name="Kim J.I."/>
            <person name="Jeong M."/>
            <person name="Archibald J.M."/>
            <person name="Shin W."/>
        </authorList>
    </citation>
    <scope>NUCLEOTIDE SEQUENCE</scope>
    <source>
        <strain evidence="10">Yongseonkyo072317C3</strain>
    </source>
</reference>
<dbReference type="AlphaFoldDB" id="A0A7S6TB78"/>
<comment type="subcellular location">
    <subcellularLocation>
        <location evidence="1">Plastid</location>
    </subcellularLocation>
</comment>
<evidence type="ECO:0000256" key="1">
    <source>
        <dbReference type="ARBA" id="ARBA00004474"/>
    </source>
</evidence>